<protein>
    <submittedName>
        <fullName evidence="2">Uncharacterized protein</fullName>
    </submittedName>
</protein>
<sequence>MSNPILWKLAHGLCVTSYACMFVASFIAFAGTDIGLKEGFNTSIYIHAAPWGAAAVAMIGTISSAALFAKLSELDDPNQNETTEKRHLKRQTTAVIGVAFSLCLIIADIIIASALANASTMVRHNSTTPLNADWYMVVVSAIITGARIIMDLCKLIEWSKEMHGVHSLLEDVERNDEIDEPYRD</sequence>
<comment type="caution">
    <text evidence="2">The sequence shown here is derived from an EMBL/GenBank/DDBJ whole genome shotgun (WGS) entry which is preliminary data.</text>
</comment>
<feature type="transmembrane region" description="Helical" evidence="1">
    <location>
        <begin position="92"/>
        <end position="114"/>
    </location>
</feature>
<feature type="transmembrane region" description="Helical" evidence="1">
    <location>
        <begin position="134"/>
        <end position="153"/>
    </location>
</feature>
<feature type="transmembrane region" description="Helical" evidence="1">
    <location>
        <begin position="12"/>
        <end position="31"/>
    </location>
</feature>
<organism evidence="2 3">
    <name type="scientific">Lasiodiplodia hormozganensis</name>
    <dbReference type="NCBI Taxonomy" id="869390"/>
    <lineage>
        <taxon>Eukaryota</taxon>
        <taxon>Fungi</taxon>
        <taxon>Dikarya</taxon>
        <taxon>Ascomycota</taxon>
        <taxon>Pezizomycotina</taxon>
        <taxon>Dothideomycetes</taxon>
        <taxon>Dothideomycetes incertae sedis</taxon>
        <taxon>Botryosphaeriales</taxon>
        <taxon>Botryosphaeriaceae</taxon>
        <taxon>Lasiodiplodia</taxon>
    </lineage>
</organism>
<keyword evidence="1" id="KW-0472">Membrane</keyword>
<evidence type="ECO:0000313" key="2">
    <source>
        <dbReference type="EMBL" id="KAK0638244.1"/>
    </source>
</evidence>
<evidence type="ECO:0000313" key="3">
    <source>
        <dbReference type="Proteomes" id="UP001175001"/>
    </source>
</evidence>
<name>A0AA39XQH0_9PEZI</name>
<keyword evidence="3" id="KW-1185">Reference proteome</keyword>
<feature type="transmembrane region" description="Helical" evidence="1">
    <location>
        <begin position="51"/>
        <end position="71"/>
    </location>
</feature>
<gene>
    <name evidence="2" type="ORF">DIS24_g10036</name>
</gene>
<keyword evidence="1" id="KW-1133">Transmembrane helix</keyword>
<dbReference type="AlphaFoldDB" id="A0AA39XQH0"/>
<proteinExistence type="predicted"/>
<keyword evidence="1" id="KW-0812">Transmembrane</keyword>
<accession>A0AA39XQH0</accession>
<evidence type="ECO:0000256" key="1">
    <source>
        <dbReference type="SAM" id="Phobius"/>
    </source>
</evidence>
<dbReference type="EMBL" id="JAUJDW010000099">
    <property type="protein sequence ID" value="KAK0638244.1"/>
    <property type="molecule type" value="Genomic_DNA"/>
</dbReference>
<reference evidence="2" key="1">
    <citation type="submission" date="2023-06" db="EMBL/GenBank/DDBJ databases">
        <title>Multi-omics analyses reveal the molecular pathogenesis toolkit of Lasiodiplodia hormozganensis, a cross-kingdom pathogen.</title>
        <authorList>
            <person name="Felix C."/>
            <person name="Meneses R."/>
            <person name="Goncalves M.F.M."/>
            <person name="Tilleman L."/>
            <person name="Duarte A.S."/>
            <person name="Jorrin-Novo J.V."/>
            <person name="Van De Peer Y."/>
            <person name="Deforce D."/>
            <person name="Van Nieuwerburgh F."/>
            <person name="Esteves A.C."/>
            <person name="Alves A."/>
        </authorList>
    </citation>
    <scope>NUCLEOTIDE SEQUENCE</scope>
    <source>
        <strain evidence="2">CBS 339.90</strain>
    </source>
</reference>
<dbReference type="Proteomes" id="UP001175001">
    <property type="component" value="Unassembled WGS sequence"/>
</dbReference>